<keyword evidence="3" id="KW-1185">Reference proteome</keyword>
<feature type="compositionally biased region" description="Low complexity" evidence="1">
    <location>
        <begin position="81"/>
        <end position="91"/>
    </location>
</feature>
<organism evidence="2 3">
    <name type="scientific">Streptomyces violaceusniger</name>
    <dbReference type="NCBI Taxonomy" id="68280"/>
    <lineage>
        <taxon>Bacteria</taxon>
        <taxon>Bacillati</taxon>
        <taxon>Actinomycetota</taxon>
        <taxon>Actinomycetes</taxon>
        <taxon>Kitasatosporales</taxon>
        <taxon>Streptomycetaceae</taxon>
        <taxon>Streptomyces</taxon>
        <taxon>Streptomyces violaceusniger group</taxon>
    </lineage>
</organism>
<comment type="caution">
    <text evidence="2">The sequence shown here is derived from an EMBL/GenBank/DDBJ whole genome shotgun (WGS) entry which is preliminary data.</text>
</comment>
<reference evidence="2 3" key="1">
    <citation type="journal article" date="2020" name="Int. J. Syst. Evol. Microbiol.">
        <title>Reclassification of Streptomyces castelarensis and Streptomyces sporoclivatus as later heterotypic synonyms of Streptomyces antimycoticus.</title>
        <authorList>
            <person name="Komaki H."/>
            <person name="Tamura T."/>
        </authorList>
    </citation>
    <scope>NUCLEOTIDE SEQUENCE [LARGE SCALE GENOMIC DNA]</scope>
    <source>
        <strain evidence="2 3">NBRC 13459</strain>
    </source>
</reference>
<evidence type="ECO:0000313" key="3">
    <source>
        <dbReference type="Proteomes" id="UP000301309"/>
    </source>
</evidence>
<dbReference type="AlphaFoldDB" id="A0A4D4LAR9"/>
<name>A0A4D4LAR9_STRVO</name>
<gene>
    <name evidence="2" type="ORF">SVIO_069190</name>
</gene>
<evidence type="ECO:0000313" key="2">
    <source>
        <dbReference type="EMBL" id="GDY56296.1"/>
    </source>
</evidence>
<evidence type="ECO:0000256" key="1">
    <source>
        <dbReference type="SAM" id="MobiDB-lite"/>
    </source>
</evidence>
<feature type="region of interest" description="Disordered" evidence="1">
    <location>
        <begin position="1"/>
        <end position="21"/>
    </location>
</feature>
<accession>A0A4D4LAR9</accession>
<proteinExistence type="predicted"/>
<sequence>MPCSGPQTKASSQDPLAPGWGCPFPPVRALPRAADPCFAPSRGIDMRPRCAAGSRGGALGIGKGRGWGKIRPQAQPPAVPPGAAIGAGQAAGGATRRAAAFVLAPSPYHGGEAEA</sequence>
<dbReference type="EMBL" id="BJHW01000001">
    <property type="protein sequence ID" value="GDY56296.1"/>
    <property type="molecule type" value="Genomic_DNA"/>
</dbReference>
<dbReference type="Proteomes" id="UP000301309">
    <property type="component" value="Unassembled WGS sequence"/>
</dbReference>
<protein>
    <submittedName>
        <fullName evidence="2">Uncharacterized protein</fullName>
    </submittedName>
</protein>
<feature type="region of interest" description="Disordered" evidence="1">
    <location>
        <begin position="62"/>
        <end position="91"/>
    </location>
</feature>
<feature type="compositionally biased region" description="Polar residues" evidence="1">
    <location>
        <begin position="1"/>
        <end position="14"/>
    </location>
</feature>